<evidence type="ECO:0000256" key="5">
    <source>
        <dbReference type="ARBA" id="ARBA00022944"/>
    </source>
</evidence>
<dbReference type="Proteomes" id="UP001597362">
    <property type="component" value="Unassembled WGS sequence"/>
</dbReference>
<dbReference type="InterPro" id="IPR007554">
    <property type="entry name" value="Glycerophosphate_synth"/>
</dbReference>
<keyword evidence="4" id="KW-0808">Transferase</keyword>
<keyword evidence="3" id="KW-1003">Cell membrane</keyword>
<dbReference type="Pfam" id="PF04464">
    <property type="entry name" value="Glyphos_transf"/>
    <property type="match status" value="1"/>
</dbReference>
<dbReference type="SUPFAM" id="SSF53756">
    <property type="entry name" value="UDP-Glycosyltransferase/glycogen phosphorylase"/>
    <property type="match status" value="1"/>
</dbReference>
<evidence type="ECO:0000256" key="3">
    <source>
        <dbReference type="ARBA" id="ARBA00022475"/>
    </source>
</evidence>
<keyword evidence="6" id="KW-0472">Membrane</keyword>
<evidence type="ECO:0000256" key="6">
    <source>
        <dbReference type="ARBA" id="ARBA00023136"/>
    </source>
</evidence>
<dbReference type="Gene3D" id="3.40.50.12580">
    <property type="match status" value="1"/>
</dbReference>
<evidence type="ECO:0000256" key="1">
    <source>
        <dbReference type="ARBA" id="ARBA00004202"/>
    </source>
</evidence>
<dbReference type="InterPro" id="IPR043148">
    <property type="entry name" value="TagF_C"/>
</dbReference>
<dbReference type="Gene3D" id="3.40.50.720">
    <property type="entry name" value="NAD(P)-binding Rossmann-like Domain"/>
    <property type="match status" value="1"/>
</dbReference>
<evidence type="ECO:0000313" key="7">
    <source>
        <dbReference type="EMBL" id="MFD2116982.1"/>
    </source>
</evidence>
<dbReference type="PANTHER" id="PTHR37316:SF3">
    <property type="entry name" value="TEICHOIC ACID GLYCEROL-PHOSPHATE TRANSFERASE"/>
    <property type="match status" value="1"/>
</dbReference>
<evidence type="ECO:0000313" key="8">
    <source>
        <dbReference type="Proteomes" id="UP001597362"/>
    </source>
</evidence>
<comment type="caution">
    <text evidence="7">The sequence shown here is derived from an EMBL/GenBank/DDBJ whole genome shotgun (WGS) entry which is preliminary data.</text>
</comment>
<dbReference type="InterPro" id="IPR043149">
    <property type="entry name" value="TagF_N"/>
</dbReference>
<dbReference type="Gene3D" id="3.40.50.11820">
    <property type="match status" value="1"/>
</dbReference>
<organism evidence="7 8">
    <name type="scientific">Paenibacillus yanchengensis</name>
    <dbReference type="NCBI Taxonomy" id="2035833"/>
    <lineage>
        <taxon>Bacteria</taxon>
        <taxon>Bacillati</taxon>
        <taxon>Bacillota</taxon>
        <taxon>Bacilli</taxon>
        <taxon>Bacillales</taxon>
        <taxon>Paenibacillaceae</taxon>
        <taxon>Paenibacillus</taxon>
    </lineage>
</organism>
<evidence type="ECO:0000256" key="4">
    <source>
        <dbReference type="ARBA" id="ARBA00022679"/>
    </source>
</evidence>
<proteinExistence type="inferred from homology"/>
<comment type="subcellular location">
    <subcellularLocation>
        <location evidence="1">Cell membrane</location>
        <topology evidence="1">Peripheral membrane protein</topology>
    </subcellularLocation>
</comment>
<sequence length="472" mass="55256">MENVILFGASEKGKQAFIDLQDEYNIVGFSDNNDEKWNQDFVGLKVLPPSELLIMSNCKIVIASLYSFEIAQQLQAMGIKKVGIYRRIESRAVIDEIDLERIHGLDRHRNICLVIVNHALSNVGALYKLVPEKYKEIYNITVCSAHEKQALFFEGYDFHKEILENRMIVLDENIPKQKLEDTLFYHLWHGVPLKALGYMQKEVVHSDRQHHNWNRFDVIGSYSSFYNVLLSASFGLARDKFAVTGMPRNDFLYRSDGKENLSELLEVDITSKKIIYLMPTYRNSKHLRQETGNKSWSNIFGMEVFDNSSFETFLRQNNLLIVMKVHPHEEEEVLPLIESMFSSHVYLVTSQMLISKNMDWYETLNAAELLITDYSSVYFDYLLLDRPVLFTPVDYEDYSQDRGFLLEPYDSWTPGPKVINQDELQEQLLLLLENKDYYQTERISLKNIIHYHQDGNSSERVWANIHETLNRR</sequence>
<keyword evidence="5" id="KW-0777">Teichoic acid biosynthesis</keyword>
<comment type="similarity">
    <text evidence="2">Belongs to the CDP-glycerol glycerophosphotransferase family.</text>
</comment>
<dbReference type="EMBL" id="JBHUHO010000033">
    <property type="protein sequence ID" value="MFD2116982.1"/>
    <property type="molecule type" value="Genomic_DNA"/>
</dbReference>
<reference evidence="8" key="1">
    <citation type="journal article" date="2019" name="Int. J. Syst. Evol. Microbiol.">
        <title>The Global Catalogue of Microorganisms (GCM) 10K type strain sequencing project: providing services to taxonomists for standard genome sequencing and annotation.</title>
        <authorList>
            <consortium name="The Broad Institute Genomics Platform"/>
            <consortium name="The Broad Institute Genome Sequencing Center for Infectious Disease"/>
            <person name="Wu L."/>
            <person name="Ma J."/>
        </authorList>
    </citation>
    <scope>NUCLEOTIDE SEQUENCE [LARGE SCALE GENOMIC DNA]</scope>
    <source>
        <strain evidence="8">GH52</strain>
    </source>
</reference>
<evidence type="ECO:0000256" key="2">
    <source>
        <dbReference type="ARBA" id="ARBA00010488"/>
    </source>
</evidence>
<keyword evidence="8" id="KW-1185">Reference proteome</keyword>
<dbReference type="RefSeq" id="WP_377773691.1">
    <property type="nucleotide sequence ID" value="NZ_JBHUHO010000033.1"/>
</dbReference>
<gene>
    <name evidence="7" type="ORF">ACFSJH_14730</name>
</gene>
<dbReference type="InterPro" id="IPR051612">
    <property type="entry name" value="Teichoic_Acid_Biosynth"/>
</dbReference>
<name>A0ABW4YN13_9BACL</name>
<dbReference type="PANTHER" id="PTHR37316">
    <property type="entry name" value="TEICHOIC ACID GLYCEROL-PHOSPHATE PRIMASE"/>
    <property type="match status" value="1"/>
</dbReference>
<accession>A0ABW4YN13</accession>
<protein>
    <submittedName>
        <fullName evidence="7">CDP-glycerol glycerophosphotransferase family protein</fullName>
    </submittedName>
</protein>